<evidence type="ECO:0000259" key="6">
    <source>
        <dbReference type="PROSITE" id="PS51319"/>
    </source>
</evidence>
<dbReference type="EMBL" id="JADCNM010000008">
    <property type="protein sequence ID" value="KAG0472075.1"/>
    <property type="molecule type" value="Genomic_DNA"/>
</dbReference>
<evidence type="ECO:0000313" key="8">
    <source>
        <dbReference type="Proteomes" id="UP000639772"/>
    </source>
</evidence>
<keyword evidence="2 3" id="KW-0539">Nucleus</keyword>
<feature type="region of interest" description="Disordered" evidence="4">
    <location>
        <begin position="1242"/>
        <end position="1265"/>
    </location>
</feature>
<evidence type="ECO:0000259" key="5">
    <source>
        <dbReference type="PROSITE" id="PS51038"/>
    </source>
</evidence>
<feature type="compositionally biased region" description="Low complexity" evidence="4">
    <location>
        <begin position="539"/>
        <end position="553"/>
    </location>
</feature>
<feature type="region of interest" description="Disordered" evidence="4">
    <location>
        <begin position="707"/>
        <end position="772"/>
    </location>
</feature>
<feature type="region of interest" description="Disordered" evidence="4">
    <location>
        <begin position="960"/>
        <end position="1103"/>
    </location>
</feature>
<dbReference type="SUPFAM" id="SSF47676">
    <property type="entry name" value="Conserved domain common to transcription factors TFIIS, elongin A, CRSP70"/>
    <property type="match status" value="1"/>
</dbReference>
<accession>A0A835UTI8</accession>
<dbReference type="GO" id="GO:0005634">
    <property type="term" value="C:nucleus"/>
    <property type="evidence" value="ECO:0007669"/>
    <property type="project" value="UniProtKB-SubCell"/>
</dbReference>
<dbReference type="SMART" id="SM00509">
    <property type="entry name" value="TFS2N"/>
    <property type="match status" value="1"/>
</dbReference>
<sequence>MHGREGEEWKQRRHMWSVPVLGTETSAAQKQADTSPLTVPAVDSVQTSPDSFLKDGRKIRVGDCALFQAGNAPPFIGIIRWLSTDKEAYLKLCVNWLYRPADVKLAKGILLEAAPNEVFYSFHKDVISAASLLHPCKVAFLCKGVELPLGISSFVCRRVYDIANKCLWWLSDQDYINEHQEEVDQLLDKTRLEMHAAVQSGGRSPKRLNGPSSAQQLKAGSDSVQNNGSSLNSQMKGKKRERSEQITDSSKRERISKADDGDSSGFKFENNMIKSEISKITEKGALVSTDGVEKLVQLMLVDSGKKIDLTGRVLFADVIAATERIDCLNKFVQIRGVTVLDEWLQEAHKGKIGDGNSPKESDKAVEELLLALLRALDKLPVNLNALQTCNIGKSVNHLRSHKNLEIQKKARSLVDTWKKRVDAEIKTNDAKPTGSSQTVAWPVKPGFSEVSHVGNRRIGSGELSVKGSAVQQIACKGLVGKSVHADATVKSATLVVASGKLQSSVAAVGISPKDSPSKVVGGVGASDPPQVVIKEEKSSSSSQSQNNSQSCSSDHGKTVGSSLKEDARSSTAVSVNATKTSGVSSRHRRSSNGYLASNISGGQKESDPCKSSLVSQNLTSGKILQAGGSCERTGDVPTSDSGLGHRLIVRLPNPGRSPARNNSGGCMEDPVAGSRASSPGVLDKHDHGDCKVIGWNDSSRTPIAADVNAESWQSNDAKDGLVGSDEGDRSSTVIPDEERKHAEDSSRVAENYRTACSSSSLEKGPGVAEPNRRKSLSSMNALIESCVKYCEVRTLSGGDDVGMNLLASVAAGEISKKDVVSPVTSPRGSLMAEDPCICTNEAKPTILAIDSSCQNLVQSSELVDFDSKRHGKDDAPMLMKNEVEEVDTVCQLEDNQTSSSLLEDKVTQNDVKQEFDREVELQNNEDKRIDGEIGKSGSESIAPVDKIRINSSVCEKNAEDEVTKVEASEADQKPQSGTETGIEVVEGKVEDASTSTIADKISCPENADTSKKFDGMDGQCHEHSEGKDPSILSSGSKPLAGPSSSQHDVTNGAEPLRRKSSLETHSTDMVSTFHQEAEACPKMSAADGERKDELASSTEVSTAEQDAVAKLDFDLNEGIIGEDVNQNEPVPTVLPVSSPSVRMSNLSSLVTSPTLAGTPAFITVAAPAKGPFRPPENLLKNKGELGWKGSAATSAFRPAEPRKVLEMTLNSSDVMSSDNAVPKQGRPPLEIDLNVPDDRAVEDMASQSSAQTTGSESGVISNHDAPLRSAGGLDLDLNLVDEGAENGQFFANSCRRLEVPVVPTRSAAEGFQNGEVNILRDFDLNNGPSIDDVVAEPVPRSQNTKICANIPIVTPTSLGMNNSNLGSGWFPPGNSYPAVAIPSFLPDRGDHPYPIVAAAGAQRILGSVTGAATIGSEVYRGPVLSSSPALSFSPAATAFSYAGFPFNANFPLASTAFSAGSSNYVDPSSAGGPYFPPIPSPLVGPGVGLSSRLLDPMF</sequence>
<dbReference type="PROSITE" id="PS51038">
    <property type="entry name" value="BAH"/>
    <property type="match status" value="1"/>
</dbReference>
<feature type="compositionally biased region" description="Polar residues" evidence="4">
    <location>
        <begin position="591"/>
        <end position="603"/>
    </location>
</feature>
<feature type="compositionally biased region" description="Basic and acidic residues" evidence="4">
    <location>
        <begin position="960"/>
        <end position="972"/>
    </location>
</feature>
<dbReference type="CDD" id="cd00183">
    <property type="entry name" value="TFIIS_I"/>
    <property type="match status" value="1"/>
</dbReference>
<protein>
    <submittedName>
        <fullName evidence="7">Uncharacterized protein</fullName>
    </submittedName>
</protein>
<organism evidence="7 8">
    <name type="scientific">Vanilla planifolia</name>
    <name type="common">Vanilla</name>
    <dbReference type="NCBI Taxonomy" id="51239"/>
    <lineage>
        <taxon>Eukaryota</taxon>
        <taxon>Viridiplantae</taxon>
        <taxon>Streptophyta</taxon>
        <taxon>Embryophyta</taxon>
        <taxon>Tracheophyta</taxon>
        <taxon>Spermatophyta</taxon>
        <taxon>Magnoliopsida</taxon>
        <taxon>Liliopsida</taxon>
        <taxon>Asparagales</taxon>
        <taxon>Orchidaceae</taxon>
        <taxon>Vanilloideae</taxon>
        <taxon>Vanilleae</taxon>
        <taxon>Vanilla</taxon>
    </lineage>
</organism>
<feature type="region of interest" description="Disordered" evidence="4">
    <location>
        <begin position="625"/>
        <end position="686"/>
    </location>
</feature>
<dbReference type="Pfam" id="PF01426">
    <property type="entry name" value="BAH"/>
    <property type="match status" value="1"/>
</dbReference>
<comment type="subcellular location">
    <subcellularLocation>
        <location evidence="1 3">Nucleus</location>
    </subcellularLocation>
</comment>
<feature type="compositionally biased region" description="Basic and acidic residues" evidence="4">
    <location>
        <begin position="241"/>
        <end position="260"/>
    </location>
</feature>
<dbReference type="Pfam" id="PF08711">
    <property type="entry name" value="Med26"/>
    <property type="match status" value="1"/>
</dbReference>
<evidence type="ECO:0000256" key="3">
    <source>
        <dbReference type="PROSITE-ProRule" id="PRU00649"/>
    </source>
</evidence>
<dbReference type="PROSITE" id="PS51319">
    <property type="entry name" value="TFIIS_N"/>
    <property type="match status" value="1"/>
</dbReference>
<dbReference type="GO" id="GO:0003682">
    <property type="term" value="F:chromatin binding"/>
    <property type="evidence" value="ECO:0007669"/>
    <property type="project" value="InterPro"/>
</dbReference>
<dbReference type="InterPro" id="IPR003617">
    <property type="entry name" value="TFIIS/CRSP70_N_sub"/>
</dbReference>
<feature type="compositionally biased region" description="Polar residues" evidence="4">
    <location>
        <begin position="569"/>
        <end position="584"/>
    </location>
</feature>
<feature type="region of interest" description="Disordered" evidence="4">
    <location>
        <begin position="198"/>
        <end position="263"/>
    </location>
</feature>
<feature type="compositionally biased region" description="Polar residues" evidence="4">
    <location>
        <begin position="1031"/>
        <end position="1049"/>
    </location>
</feature>
<evidence type="ECO:0000313" key="7">
    <source>
        <dbReference type="EMBL" id="KAG0472075.1"/>
    </source>
</evidence>
<feature type="region of interest" description="Disordered" evidence="4">
    <location>
        <begin position="534"/>
        <end position="613"/>
    </location>
</feature>
<reference evidence="7 8" key="1">
    <citation type="journal article" date="2020" name="Nat. Food">
        <title>A phased Vanilla planifolia genome enables genetic improvement of flavour and production.</title>
        <authorList>
            <person name="Hasing T."/>
            <person name="Tang H."/>
            <person name="Brym M."/>
            <person name="Khazi F."/>
            <person name="Huang T."/>
            <person name="Chambers A.H."/>
        </authorList>
    </citation>
    <scope>NUCLEOTIDE SEQUENCE [LARGE SCALE GENOMIC DNA]</scope>
    <source>
        <tissue evidence="7">Leaf</tissue>
    </source>
</reference>
<feature type="compositionally biased region" description="Polar residues" evidence="4">
    <location>
        <begin position="210"/>
        <end position="235"/>
    </location>
</feature>
<evidence type="ECO:0000256" key="4">
    <source>
        <dbReference type="SAM" id="MobiDB-lite"/>
    </source>
</evidence>
<feature type="domain" description="BAH" evidence="5">
    <location>
        <begin position="57"/>
        <end position="171"/>
    </location>
</feature>
<dbReference type="SMART" id="SM00439">
    <property type="entry name" value="BAH"/>
    <property type="match status" value="1"/>
</dbReference>
<evidence type="ECO:0000256" key="1">
    <source>
        <dbReference type="ARBA" id="ARBA00004123"/>
    </source>
</evidence>
<dbReference type="Gene3D" id="2.30.30.490">
    <property type="match status" value="1"/>
</dbReference>
<dbReference type="InterPro" id="IPR017923">
    <property type="entry name" value="TFIIS_N"/>
</dbReference>
<gene>
    <name evidence="7" type="ORF">HPP92_016621</name>
</gene>
<feature type="compositionally biased region" description="Basic and acidic residues" evidence="4">
    <location>
        <begin position="1055"/>
        <end position="1066"/>
    </location>
</feature>
<feature type="domain" description="TFIIS N-terminal" evidence="6">
    <location>
        <begin position="338"/>
        <end position="424"/>
    </location>
</feature>
<dbReference type="PANTHER" id="PTHR46548:SF1">
    <property type="entry name" value="BAH AND TFIIS DOMAIN-CONTAINING PROTEIN-RELATED"/>
    <property type="match status" value="1"/>
</dbReference>
<dbReference type="InterPro" id="IPR001025">
    <property type="entry name" value="BAH_dom"/>
</dbReference>
<comment type="caution">
    <text evidence="7">The sequence shown here is derived from an EMBL/GenBank/DDBJ whole genome shotgun (WGS) entry which is preliminary data.</text>
</comment>
<dbReference type="Proteomes" id="UP000639772">
    <property type="component" value="Unassembled WGS sequence"/>
</dbReference>
<dbReference type="InterPro" id="IPR043151">
    <property type="entry name" value="BAH_sf"/>
</dbReference>
<evidence type="ECO:0000256" key="2">
    <source>
        <dbReference type="ARBA" id="ARBA00023242"/>
    </source>
</evidence>
<dbReference type="PANTHER" id="PTHR46548">
    <property type="entry name" value="BAH AND TFIIS DOMAIN-CONTAINING PROTEIN-RELATED"/>
    <property type="match status" value="1"/>
</dbReference>
<proteinExistence type="predicted"/>
<dbReference type="Gene3D" id="1.20.930.10">
    <property type="entry name" value="Conserved domain common to transcription factors TFIIS, elongin A, CRSP70"/>
    <property type="match status" value="1"/>
</dbReference>
<dbReference type="InterPro" id="IPR035441">
    <property type="entry name" value="TFIIS/LEDGF_dom_sf"/>
</dbReference>
<dbReference type="OrthoDB" id="1917005at2759"/>
<feature type="compositionally biased region" description="Basic and acidic residues" evidence="4">
    <location>
        <begin position="736"/>
        <end position="747"/>
    </location>
</feature>
<feature type="compositionally biased region" description="Basic and acidic residues" evidence="4">
    <location>
        <begin position="1008"/>
        <end position="1028"/>
    </location>
</feature>
<name>A0A835UTI8_VANPL</name>
<feature type="compositionally biased region" description="Polar residues" evidence="4">
    <location>
        <begin position="1245"/>
        <end position="1260"/>
    </location>
</feature>